<comment type="caution">
    <text evidence="1">The sequence shown here is derived from an EMBL/GenBank/DDBJ whole genome shotgun (WGS) entry which is preliminary data.</text>
</comment>
<dbReference type="EMBL" id="JXTB01000004">
    <property type="protein sequence ID" value="PON79488.1"/>
    <property type="molecule type" value="Genomic_DNA"/>
</dbReference>
<reference evidence="2" key="1">
    <citation type="submission" date="2016-06" db="EMBL/GenBank/DDBJ databases">
        <title>Parallel loss of symbiosis genes in relatives of nitrogen-fixing non-legume Parasponia.</title>
        <authorList>
            <person name="Van Velzen R."/>
            <person name="Holmer R."/>
            <person name="Bu F."/>
            <person name="Rutten L."/>
            <person name="Van Zeijl A."/>
            <person name="Liu W."/>
            <person name="Santuari L."/>
            <person name="Cao Q."/>
            <person name="Sharma T."/>
            <person name="Shen D."/>
            <person name="Roswanjaya Y."/>
            <person name="Wardhani T."/>
            <person name="Kalhor M.S."/>
            <person name="Jansen J."/>
            <person name="Van den Hoogen J."/>
            <person name="Gungor B."/>
            <person name="Hartog M."/>
            <person name="Hontelez J."/>
            <person name="Verver J."/>
            <person name="Yang W.-C."/>
            <person name="Schijlen E."/>
            <person name="Repin R."/>
            <person name="Schilthuizen M."/>
            <person name="Schranz E."/>
            <person name="Heidstra R."/>
            <person name="Miyata K."/>
            <person name="Fedorova E."/>
            <person name="Kohlen W."/>
            <person name="Bisseling T."/>
            <person name="Smit S."/>
            <person name="Geurts R."/>
        </authorList>
    </citation>
    <scope>NUCLEOTIDE SEQUENCE [LARGE SCALE GENOMIC DNA]</scope>
    <source>
        <strain evidence="2">cv. WU1-14</strain>
    </source>
</reference>
<proteinExistence type="predicted"/>
<organism evidence="1 2">
    <name type="scientific">Parasponia andersonii</name>
    <name type="common">Sponia andersonii</name>
    <dbReference type="NCBI Taxonomy" id="3476"/>
    <lineage>
        <taxon>Eukaryota</taxon>
        <taxon>Viridiplantae</taxon>
        <taxon>Streptophyta</taxon>
        <taxon>Embryophyta</taxon>
        <taxon>Tracheophyta</taxon>
        <taxon>Spermatophyta</taxon>
        <taxon>Magnoliopsida</taxon>
        <taxon>eudicotyledons</taxon>
        <taxon>Gunneridae</taxon>
        <taxon>Pentapetalae</taxon>
        <taxon>rosids</taxon>
        <taxon>fabids</taxon>
        <taxon>Rosales</taxon>
        <taxon>Cannabaceae</taxon>
        <taxon>Parasponia</taxon>
    </lineage>
</organism>
<gene>
    <name evidence="1" type="ORF">PanWU01x14_012230</name>
</gene>
<dbReference type="Proteomes" id="UP000237105">
    <property type="component" value="Unassembled WGS sequence"/>
</dbReference>
<sequence>RVDCQDWSEMTATMRQVQLYPRCHERRFNEALVAKIPHGGRKLQGSRSSFFGDEIRQDLVAWLRQRFGKSVSRRAGGKTWWWLNDEAKQWLHFLKNFREKER</sequence>
<dbReference type="AlphaFoldDB" id="A0A2P5E1U7"/>
<accession>A0A2P5E1U7</accession>
<keyword evidence="2" id="KW-1185">Reference proteome</keyword>
<evidence type="ECO:0000313" key="2">
    <source>
        <dbReference type="Proteomes" id="UP000237105"/>
    </source>
</evidence>
<feature type="non-terminal residue" evidence="1">
    <location>
        <position position="1"/>
    </location>
</feature>
<name>A0A2P5E1U7_PARAD</name>
<protein>
    <submittedName>
        <fullName evidence="1">Uncharacterized protein</fullName>
    </submittedName>
</protein>
<evidence type="ECO:0000313" key="1">
    <source>
        <dbReference type="EMBL" id="PON79488.1"/>
    </source>
</evidence>